<dbReference type="InterPro" id="IPR036873">
    <property type="entry name" value="Rhodanese-like_dom_sf"/>
</dbReference>
<sequence length="271" mass="29516">MPSPDTITPAQLARLIGTPEAPILLDVRIPEDVEADPRRLPASQAIPHAAMADRGPAYAGRSVVLICQRGQKLSHGAAAWLRHAGARAEVLEGGFLGWREAGLPLVSPDRLPPRDAAGRTVWVTRARPKIDRIACPWLIRRFVDPDAVFLFVAASEVLAVAERFGATPFDIEGVFWSHRGEACSFDTMLEEFGLLTVPLARLARIVRGADTARPDLAPEAAGLLAISLGLSRMQRDDLAQLDTAMPVYDALYRWARDATAETHNWPAPRAT</sequence>
<feature type="domain" description="Rhodanese" evidence="1">
    <location>
        <begin position="18"/>
        <end position="107"/>
    </location>
</feature>
<dbReference type="Proteomes" id="UP000606490">
    <property type="component" value="Unassembled WGS sequence"/>
</dbReference>
<dbReference type="EMBL" id="JAEUXJ010000005">
    <property type="protein sequence ID" value="MBL6456491.1"/>
    <property type="molecule type" value="Genomic_DNA"/>
</dbReference>
<evidence type="ECO:0000313" key="3">
    <source>
        <dbReference type="Proteomes" id="UP000606490"/>
    </source>
</evidence>
<evidence type="ECO:0000313" key="2">
    <source>
        <dbReference type="EMBL" id="MBL6456491.1"/>
    </source>
</evidence>
<protein>
    <submittedName>
        <fullName evidence="2">Chromate resistance protein</fullName>
    </submittedName>
</protein>
<reference evidence="2 3" key="1">
    <citation type="submission" date="2021-01" db="EMBL/GenBank/DDBJ databases">
        <title>Belnapia mucosa sp. nov. and Belnapia arida sp. nov., isolated from the Tabernas Desert (Almeria, Spain).</title>
        <authorList>
            <person name="Molina-Menor E."/>
            <person name="Vidal-Verdu A."/>
            <person name="Calonge A."/>
            <person name="Satari L."/>
            <person name="Pereto Magraner J."/>
            <person name="Porcar Miralles M."/>
        </authorList>
    </citation>
    <scope>NUCLEOTIDE SEQUENCE [LARGE SCALE GENOMIC DNA]</scope>
    <source>
        <strain evidence="2 3">T6</strain>
    </source>
</reference>
<gene>
    <name evidence="2" type="ORF">JMJ55_14245</name>
</gene>
<dbReference type="SMART" id="SM00450">
    <property type="entry name" value="RHOD"/>
    <property type="match status" value="1"/>
</dbReference>
<dbReference type="Pfam" id="PF09828">
    <property type="entry name" value="ChrB_C"/>
    <property type="match status" value="1"/>
</dbReference>
<name>A0ABS1V492_9PROT</name>
<accession>A0ABS1V492</accession>
<comment type="caution">
    <text evidence="2">The sequence shown here is derived from an EMBL/GenBank/DDBJ whole genome shotgun (WGS) entry which is preliminary data.</text>
</comment>
<proteinExistence type="predicted"/>
<dbReference type="InterPro" id="IPR001763">
    <property type="entry name" value="Rhodanese-like_dom"/>
</dbReference>
<dbReference type="PROSITE" id="PS50206">
    <property type="entry name" value="RHODANESE_3"/>
    <property type="match status" value="1"/>
</dbReference>
<dbReference type="RefSeq" id="WP_202826229.1">
    <property type="nucleotide sequence ID" value="NZ_JAEUXJ010000005.1"/>
</dbReference>
<keyword evidence="3" id="KW-1185">Reference proteome</keyword>
<evidence type="ECO:0000259" key="1">
    <source>
        <dbReference type="PROSITE" id="PS50206"/>
    </source>
</evidence>
<organism evidence="2 3">
    <name type="scientific">Belnapia mucosa</name>
    <dbReference type="NCBI Taxonomy" id="2804532"/>
    <lineage>
        <taxon>Bacteria</taxon>
        <taxon>Pseudomonadati</taxon>
        <taxon>Pseudomonadota</taxon>
        <taxon>Alphaproteobacteria</taxon>
        <taxon>Acetobacterales</taxon>
        <taxon>Roseomonadaceae</taxon>
        <taxon>Belnapia</taxon>
    </lineage>
</organism>
<dbReference type="SUPFAM" id="SSF52821">
    <property type="entry name" value="Rhodanese/Cell cycle control phosphatase"/>
    <property type="match status" value="1"/>
</dbReference>
<dbReference type="InterPro" id="IPR018634">
    <property type="entry name" value="ChrB_C"/>
</dbReference>
<dbReference type="Gene3D" id="3.40.250.10">
    <property type="entry name" value="Rhodanese-like domain"/>
    <property type="match status" value="1"/>
</dbReference>
<dbReference type="Pfam" id="PF00581">
    <property type="entry name" value="Rhodanese"/>
    <property type="match status" value="1"/>
</dbReference>